<protein>
    <submittedName>
        <fullName evidence="4">ABC-type amino acid transport substrate-binding protein</fullName>
    </submittedName>
</protein>
<feature type="chain" id="PRO_5021919669" evidence="2">
    <location>
        <begin position="22"/>
        <end position="456"/>
    </location>
</feature>
<feature type="signal peptide" evidence="2">
    <location>
        <begin position="1"/>
        <end position="21"/>
    </location>
</feature>
<dbReference type="OrthoDB" id="8781632at2"/>
<evidence type="ECO:0000313" key="4">
    <source>
        <dbReference type="EMBL" id="SMO32967.1"/>
    </source>
</evidence>
<accession>A0A521ADT2</accession>
<dbReference type="SUPFAM" id="SSF53850">
    <property type="entry name" value="Periplasmic binding protein-like II"/>
    <property type="match status" value="1"/>
</dbReference>
<evidence type="ECO:0000256" key="2">
    <source>
        <dbReference type="SAM" id="SignalP"/>
    </source>
</evidence>
<dbReference type="PANTHER" id="PTHR35936:SF17">
    <property type="entry name" value="ARGININE-BINDING EXTRACELLULAR PROTEIN ARTP"/>
    <property type="match status" value="1"/>
</dbReference>
<sequence>MKKLNLIQIIALFSFSLSVPSVTLNGQTKISPQHLLSLIPEDALIANRAGLWNVTETVWASPGAKPVTTTGLVAERRMTGSMLQEFLRDSAQLEIKRTDLLTYNHIEGRWDYVSYDARVPLGLMPAWSTVKGDGKSIELSFSPLSLPGTGNAISGQMLRMDQTISYTGQDSDVKDQYFMLADGTATRWLAHRYAYNRRNSQITALPAEGKSSRIDEIRKRGTLRVAVVDEYPWLKATRNGDVGPAFEGPAWVLAEEFAKRLGVRLETVDVDFDGKIAALNSGNVDITIAPLLVTPERIKTVDMISYSLAAQTLFGKRDNPKLKNIKSIDQLNKPGITIAYIEGSPQGKWLIQRLPKAKKIAVKGNLADVPLNPVLIGNADVANIDKFFFAGLAEKNPGLVSIPGDFMSSMEFPLPIGMAIKKGQPVFLQWLRAVNEEVKWKVRMEEASILAAKKHE</sequence>
<dbReference type="SMART" id="SM00062">
    <property type="entry name" value="PBPb"/>
    <property type="match status" value="1"/>
</dbReference>
<feature type="domain" description="Solute-binding protein family 3/N-terminal" evidence="3">
    <location>
        <begin position="222"/>
        <end position="448"/>
    </location>
</feature>
<dbReference type="AlphaFoldDB" id="A0A521ADT2"/>
<dbReference type="Gene3D" id="3.40.190.10">
    <property type="entry name" value="Periplasmic binding protein-like II"/>
    <property type="match status" value="2"/>
</dbReference>
<reference evidence="4 5" key="1">
    <citation type="submission" date="2017-05" db="EMBL/GenBank/DDBJ databases">
        <authorList>
            <person name="Varghese N."/>
            <person name="Submissions S."/>
        </authorList>
    </citation>
    <scope>NUCLEOTIDE SEQUENCE [LARGE SCALE GENOMIC DNA]</scope>
    <source>
        <strain evidence="4 5">DSM 19036</strain>
    </source>
</reference>
<dbReference type="Pfam" id="PF00497">
    <property type="entry name" value="SBP_bac_3"/>
    <property type="match status" value="1"/>
</dbReference>
<dbReference type="PANTHER" id="PTHR35936">
    <property type="entry name" value="MEMBRANE-BOUND LYTIC MUREIN TRANSGLYCOSYLASE F"/>
    <property type="match status" value="1"/>
</dbReference>
<keyword evidence="5" id="KW-1185">Reference proteome</keyword>
<keyword evidence="1 2" id="KW-0732">Signal</keyword>
<proteinExistence type="predicted"/>
<dbReference type="RefSeq" id="WP_142526224.1">
    <property type="nucleotide sequence ID" value="NZ_CBCSJO010000002.1"/>
</dbReference>
<dbReference type="EMBL" id="FXTN01000001">
    <property type="protein sequence ID" value="SMO32967.1"/>
    <property type="molecule type" value="Genomic_DNA"/>
</dbReference>
<gene>
    <name evidence="4" type="ORF">SAMN06265348_10189</name>
</gene>
<evidence type="ECO:0000313" key="5">
    <source>
        <dbReference type="Proteomes" id="UP000320300"/>
    </source>
</evidence>
<evidence type="ECO:0000256" key="1">
    <source>
        <dbReference type="ARBA" id="ARBA00022729"/>
    </source>
</evidence>
<dbReference type="Proteomes" id="UP000320300">
    <property type="component" value="Unassembled WGS sequence"/>
</dbReference>
<name>A0A521ADT2_9SPHI</name>
<evidence type="ECO:0000259" key="3">
    <source>
        <dbReference type="SMART" id="SM00062"/>
    </source>
</evidence>
<organism evidence="4 5">
    <name type="scientific">Pedobacter westerhofensis</name>
    <dbReference type="NCBI Taxonomy" id="425512"/>
    <lineage>
        <taxon>Bacteria</taxon>
        <taxon>Pseudomonadati</taxon>
        <taxon>Bacteroidota</taxon>
        <taxon>Sphingobacteriia</taxon>
        <taxon>Sphingobacteriales</taxon>
        <taxon>Sphingobacteriaceae</taxon>
        <taxon>Pedobacter</taxon>
    </lineage>
</organism>
<dbReference type="InterPro" id="IPR001638">
    <property type="entry name" value="Solute-binding_3/MltF_N"/>
</dbReference>